<dbReference type="STRING" id="13333.W1PXA9"/>
<dbReference type="HOGENOM" id="CLU_2779225_0_0_1"/>
<accession>W1PXA9</accession>
<protein>
    <recommendedName>
        <fullName evidence="1">Amine oxidase domain-containing protein</fullName>
    </recommendedName>
</protein>
<feature type="domain" description="Amine oxidase" evidence="1">
    <location>
        <begin position="17"/>
        <end position="69"/>
    </location>
</feature>
<organism evidence="2 3">
    <name type="scientific">Amborella trichopoda</name>
    <dbReference type="NCBI Taxonomy" id="13333"/>
    <lineage>
        <taxon>Eukaryota</taxon>
        <taxon>Viridiplantae</taxon>
        <taxon>Streptophyta</taxon>
        <taxon>Embryophyta</taxon>
        <taxon>Tracheophyta</taxon>
        <taxon>Spermatophyta</taxon>
        <taxon>Magnoliopsida</taxon>
        <taxon>Amborellales</taxon>
        <taxon>Amborellaceae</taxon>
        <taxon>Amborella</taxon>
    </lineage>
</organism>
<sequence>MSRALWLDLEQLVTNYPGSNLLLMRVTDDVSRSIEKQSDEETKAEAMGVLRNMFGKNIPDAEAILVPRW</sequence>
<dbReference type="Gene3D" id="3.90.660.10">
    <property type="match status" value="1"/>
</dbReference>
<evidence type="ECO:0000313" key="3">
    <source>
        <dbReference type="Proteomes" id="UP000017836"/>
    </source>
</evidence>
<reference evidence="3" key="1">
    <citation type="journal article" date="2013" name="Science">
        <title>The Amborella genome and the evolution of flowering plants.</title>
        <authorList>
            <consortium name="Amborella Genome Project"/>
        </authorList>
    </citation>
    <scope>NUCLEOTIDE SEQUENCE [LARGE SCALE GENOMIC DNA]</scope>
</reference>
<dbReference type="Gramene" id="ERN12486">
    <property type="protein sequence ID" value="ERN12486"/>
    <property type="gene ID" value="AMTR_s00025p00169210"/>
</dbReference>
<dbReference type="Pfam" id="PF01593">
    <property type="entry name" value="Amino_oxidase"/>
    <property type="match status" value="1"/>
</dbReference>
<dbReference type="AlphaFoldDB" id="W1PXA9"/>
<evidence type="ECO:0000259" key="1">
    <source>
        <dbReference type="Pfam" id="PF01593"/>
    </source>
</evidence>
<gene>
    <name evidence="2" type="ORF">AMTR_s00025p00169210</name>
</gene>
<dbReference type="GO" id="GO:0016491">
    <property type="term" value="F:oxidoreductase activity"/>
    <property type="evidence" value="ECO:0007669"/>
    <property type="project" value="InterPro"/>
</dbReference>
<dbReference type="eggNOG" id="KOG0029">
    <property type="taxonomic scope" value="Eukaryota"/>
</dbReference>
<name>W1PXA9_AMBTC</name>
<proteinExistence type="predicted"/>
<evidence type="ECO:0000313" key="2">
    <source>
        <dbReference type="EMBL" id="ERN12486.1"/>
    </source>
</evidence>
<keyword evidence="3" id="KW-1185">Reference proteome</keyword>
<dbReference type="EMBL" id="KI392614">
    <property type="protein sequence ID" value="ERN12486.1"/>
    <property type="molecule type" value="Genomic_DNA"/>
</dbReference>
<dbReference type="InterPro" id="IPR002937">
    <property type="entry name" value="Amino_oxidase"/>
</dbReference>
<dbReference type="SUPFAM" id="SSF54373">
    <property type="entry name" value="FAD-linked reductases, C-terminal domain"/>
    <property type="match status" value="1"/>
</dbReference>
<dbReference type="Proteomes" id="UP000017836">
    <property type="component" value="Unassembled WGS sequence"/>
</dbReference>